<organism evidence="1">
    <name type="scientific">Anguilla anguilla</name>
    <name type="common">European freshwater eel</name>
    <name type="synonym">Muraena anguilla</name>
    <dbReference type="NCBI Taxonomy" id="7936"/>
    <lineage>
        <taxon>Eukaryota</taxon>
        <taxon>Metazoa</taxon>
        <taxon>Chordata</taxon>
        <taxon>Craniata</taxon>
        <taxon>Vertebrata</taxon>
        <taxon>Euteleostomi</taxon>
        <taxon>Actinopterygii</taxon>
        <taxon>Neopterygii</taxon>
        <taxon>Teleostei</taxon>
        <taxon>Anguilliformes</taxon>
        <taxon>Anguillidae</taxon>
        <taxon>Anguilla</taxon>
    </lineage>
</organism>
<reference evidence="1" key="2">
    <citation type="journal article" date="2015" name="Fish Shellfish Immunol.">
        <title>Early steps in the European eel (Anguilla anguilla)-Vibrio vulnificus interaction in the gills: Role of the RtxA13 toxin.</title>
        <authorList>
            <person name="Callol A."/>
            <person name="Pajuelo D."/>
            <person name="Ebbesson L."/>
            <person name="Teles M."/>
            <person name="MacKenzie S."/>
            <person name="Amaro C."/>
        </authorList>
    </citation>
    <scope>NUCLEOTIDE SEQUENCE</scope>
</reference>
<dbReference type="EMBL" id="GBXM01044883">
    <property type="protein sequence ID" value="JAH63694.1"/>
    <property type="molecule type" value="Transcribed_RNA"/>
</dbReference>
<proteinExistence type="predicted"/>
<reference evidence="1" key="1">
    <citation type="submission" date="2014-11" db="EMBL/GenBank/DDBJ databases">
        <authorList>
            <person name="Amaro Gonzalez C."/>
        </authorList>
    </citation>
    <scope>NUCLEOTIDE SEQUENCE</scope>
</reference>
<sequence length="33" mass="3967">MNLHFVFFSKNKHLYLYSLTILLKLHESGVELM</sequence>
<name>A0A0E9UCT5_ANGAN</name>
<protein>
    <submittedName>
        <fullName evidence="1">Uncharacterized protein</fullName>
    </submittedName>
</protein>
<accession>A0A0E9UCT5</accession>
<evidence type="ECO:0000313" key="1">
    <source>
        <dbReference type="EMBL" id="JAH63694.1"/>
    </source>
</evidence>
<dbReference type="AlphaFoldDB" id="A0A0E9UCT5"/>